<reference evidence="2" key="1">
    <citation type="submission" date="2021-06" db="EMBL/GenBank/DDBJ databases">
        <authorList>
            <person name="Kallberg Y."/>
            <person name="Tangrot J."/>
            <person name="Rosling A."/>
        </authorList>
    </citation>
    <scope>NUCLEOTIDE SEQUENCE</scope>
    <source>
        <strain evidence="2">AZ414A</strain>
    </source>
</reference>
<dbReference type="OrthoDB" id="1699317at2759"/>
<accession>A0A9N9B634</accession>
<dbReference type="Proteomes" id="UP000789706">
    <property type="component" value="Unassembled WGS sequence"/>
</dbReference>
<evidence type="ECO:0000313" key="2">
    <source>
        <dbReference type="EMBL" id="CAG8552048.1"/>
    </source>
</evidence>
<gene>
    <name evidence="2" type="ORF">DEBURN_LOCUS7150</name>
</gene>
<comment type="similarity">
    <text evidence="1">Belongs to the metallo-dependent hydrolases superfamily. Adenosine and AMP deaminases family.</text>
</comment>
<comment type="caution">
    <text evidence="2">The sequence shown here is derived from an EMBL/GenBank/DDBJ whole genome shotgun (WGS) entry which is preliminary data.</text>
</comment>
<dbReference type="GO" id="GO:0046033">
    <property type="term" value="P:AMP metabolic process"/>
    <property type="evidence" value="ECO:0007669"/>
    <property type="project" value="TreeGrafter"/>
</dbReference>
<dbReference type="InterPro" id="IPR032466">
    <property type="entry name" value="Metal_Hydrolase"/>
</dbReference>
<dbReference type="GO" id="GO:0003876">
    <property type="term" value="F:AMP deaminase activity"/>
    <property type="evidence" value="ECO:0007669"/>
    <property type="project" value="InterPro"/>
</dbReference>
<protein>
    <submittedName>
        <fullName evidence="2">4613_t:CDS:1</fullName>
    </submittedName>
</protein>
<dbReference type="AlphaFoldDB" id="A0A9N9B634"/>
<dbReference type="PANTHER" id="PTHR11359:SF0">
    <property type="entry name" value="AMP DEAMINASE"/>
    <property type="match status" value="1"/>
</dbReference>
<dbReference type="SUPFAM" id="SSF51556">
    <property type="entry name" value="Metallo-dependent hydrolases"/>
    <property type="match status" value="1"/>
</dbReference>
<dbReference type="GO" id="GO:0005829">
    <property type="term" value="C:cytosol"/>
    <property type="evidence" value="ECO:0007669"/>
    <property type="project" value="TreeGrafter"/>
</dbReference>
<organism evidence="2 3">
    <name type="scientific">Diversispora eburnea</name>
    <dbReference type="NCBI Taxonomy" id="1213867"/>
    <lineage>
        <taxon>Eukaryota</taxon>
        <taxon>Fungi</taxon>
        <taxon>Fungi incertae sedis</taxon>
        <taxon>Mucoromycota</taxon>
        <taxon>Glomeromycotina</taxon>
        <taxon>Glomeromycetes</taxon>
        <taxon>Diversisporales</taxon>
        <taxon>Diversisporaceae</taxon>
        <taxon>Diversispora</taxon>
    </lineage>
</organism>
<evidence type="ECO:0000256" key="1">
    <source>
        <dbReference type="ARBA" id="ARBA00006676"/>
    </source>
</evidence>
<evidence type="ECO:0000313" key="3">
    <source>
        <dbReference type="Proteomes" id="UP000789706"/>
    </source>
</evidence>
<proteinExistence type="inferred from homology"/>
<sequence length="62" mass="7516">MAEYRISIYGRSKSEWDKLVKWVINHKIFLPSVRWLIQMPRLYNVYKDAQIVESSEDVIRSE</sequence>
<dbReference type="PANTHER" id="PTHR11359">
    <property type="entry name" value="AMP DEAMINASE"/>
    <property type="match status" value="1"/>
</dbReference>
<dbReference type="Pfam" id="PF19326">
    <property type="entry name" value="AMP_deaminase"/>
    <property type="match status" value="1"/>
</dbReference>
<dbReference type="EMBL" id="CAJVPK010000823">
    <property type="protein sequence ID" value="CAG8552048.1"/>
    <property type="molecule type" value="Genomic_DNA"/>
</dbReference>
<name>A0A9N9B634_9GLOM</name>
<keyword evidence="3" id="KW-1185">Reference proteome</keyword>
<dbReference type="InterPro" id="IPR006329">
    <property type="entry name" value="AMPD"/>
</dbReference>
<dbReference type="GO" id="GO:0032264">
    <property type="term" value="P:IMP salvage"/>
    <property type="evidence" value="ECO:0007669"/>
    <property type="project" value="InterPro"/>
</dbReference>
<dbReference type="Gene3D" id="3.20.20.140">
    <property type="entry name" value="Metal-dependent hydrolases"/>
    <property type="match status" value="1"/>
</dbReference>